<dbReference type="GeneID" id="19333436"/>
<gene>
    <name evidence="1" type="ORF">MYCFIDRAFT_175773</name>
</gene>
<organism evidence="1 2">
    <name type="scientific">Pseudocercospora fijiensis (strain CIRAD86)</name>
    <name type="common">Black leaf streak disease fungus</name>
    <name type="synonym">Mycosphaerella fijiensis</name>
    <dbReference type="NCBI Taxonomy" id="383855"/>
    <lineage>
        <taxon>Eukaryota</taxon>
        <taxon>Fungi</taxon>
        <taxon>Dikarya</taxon>
        <taxon>Ascomycota</taxon>
        <taxon>Pezizomycotina</taxon>
        <taxon>Dothideomycetes</taxon>
        <taxon>Dothideomycetidae</taxon>
        <taxon>Mycosphaerellales</taxon>
        <taxon>Mycosphaerellaceae</taxon>
        <taxon>Pseudocercospora</taxon>
    </lineage>
</organism>
<name>M3AYK7_PSEFD</name>
<dbReference type="KEGG" id="pfj:MYCFIDRAFT_175773"/>
<keyword evidence="2" id="KW-1185">Reference proteome</keyword>
<evidence type="ECO:0000313" key="1">
    <source>
        <dbReference type="EMBL" id="EME82243.1"/>
    </source>
</evidence>
<dbReference type="EMBL" id="KB446559">
    <property type="protein sequence ID" value="EME82243.1"/>
    <property type="molecule type" value="Genomic_DNA"/>
</dbReference>
<dbReference type="AlphaFoldDB" id="M3AYK7"/>
<proteinExistence type="predicted"/>
<sequence length="226" mass="24771">MHDSDCAGSTSLLPRFECSSRSLLLLCAAAESGALQAQFVWRMSQRPEESALFPHSLALLLGARPAPQFLVLVSRRPKLSLCSFLPDGVGSARCMRMRRKTFTLPFQLIPPADRLGPIISPLDDFSPPLQPHTSVTIESRPAQPAEHRWLQNEDSSAYPTPTLPLSTNICAHAQLGDRMPFDLNYDEHSLSSASIRSSSTISRIPPPTSIADMAIDEIADHLTLSE</sequence>
<dbReference type="HOGENOM" id="CLU_1225231_0_0_1"/>
<dbReference type="VEuPathDB" id="FungiDB:MYCFIDRAFT_175773"/>
<accession>M3AYK7</accession>
<evidence type="ECO:0000313" key="2">
    <source>
        <dbReference type="Proteomes" id="UP000016932"/>
    </source>
</evidence>
<reference evidence="1 2" key="1">
    <citation type="journal article" date="2012" name="PLoS Pathog.">
        <title>Diverse lifestyles and strategies of plant pathogenesis encoded in the genomes of eighteen Dothideomycetes fungi.</title>
        <authorList>
            <person name="Ohm R.A."/>
            <person name="Feau N."/>
            <person name="Henrissat B."/>
            <person name="Schoch C.L."/>
            <person name="Horwitz B.A."/>
            <person name="Barry K.W."/>
            <person name="Condon B.J."/>
            <person name="Copeland A.C."/>
            <person name="Dhillon B."/>
            <person name="Glaser F."/>
            <person name="Hesse C.N."/>
            <person name="Kosti I."/>
            <person name="LaButti K."/>
            <person name="Lindquist E.A."/>
            <person name="Lucas S."/>
            <person name="Salamov A.A."/>
            <person name="Bradshaw R.E."/>
            <person name="Ciuffetti L."/>
            <person name="Hamelin R.C."/>
            <person name="Kema G.H.J."/>
            <person name="Lawrence C."/>
            <person name="Scott J.A."/>
            <person name="Spatafora J.W."/>
            <person name="Turgeon B.G."/>
            <person name="de Wit P.J.G.M."/>
            <person name="Zhong S."/>
            <person name="Goodwin S.B."/>
            <person name="Grigoriev I.V."/>
        </authorList>
    </citation>
    <scope>NUCLEOTIDE SEQUENCE [LARGE SCALE GENOMIC DNA]</scope>
    <source>
        <strain evidence="1 2">CIRAD86</strain>
    </source>
</reference>
<protein>
    <submittedName>
        <fullName evidence="1">Uncharacterized protein</fullName>
    </submittedName>
</protein>
<dbReference type="Proteomes" id="UP000016932">
    <property type="component" value="Unassembled WGS sequence"/>
</dbReference>
<dbReference type="RefSeq" id="XP_007927645.1">
    <property type="nucleotide sequence ID" value="XM_007929454.1"/>
</dbReference>